<name>A0ABR2VP59_9FUNG</name>
<evidence type="ECO:0000313" key="8">
    <source>
        <dbReference type="Proteomes" id="UP001479436"/>
    </source>
</evidence>
<accession>A0ABR2VP59</accession>
<feature type="transmembrane region" description="Helical" evidence="6">
    <location>
        <begin position="112"/>
        <end position="134"/>
    </location>
</feature>
<comment type="subcellular location">
    <subcellularLocation>
        <location evidence="1">Membrane</location>
        <topology evidence="1">Multi-pass membrane protein</topology>
    </subcellularLocation>
</comment>
<dbReference type="PANTHER" id="PTHR20855:SF52">
    <property type="entry name" value="ADIPONECTIN RECEPTOR PROTEIN"/>
    <property type="match status" value="1"/>
</dbReference>
<keyword evidence="5 6" id="KW-0472">Membrane</keyword>
<feature type="transmembrane region" description="Helical" evidence="6">
    <location>
        <begin position="78"/>
        <end position="100"/>
    </location>
</feature>
<comment type="caution">
    <text evidence="7">The sequence shown here is derived from an EMBL/GenBank/DDBJ whole genome shotgun (WGS) entry which is preliminary data.</text>
</comment>
<reference evidence="7 8" key="1">
    <citation type="submission" date="2023-04" db="EMBL/GenBank/DDBJ databases">
        <title>Genome of Basidiobolus ranarum AG-B5.</title>
        <authorList>
            <person name="Stajich J.E."/>
            <person name="Carter-House D."/>
            <person name="Gryganskyi A."/>
        </authorList>
    </citation>
    <scope>NUCLEOTIDE SEQUENCE [LARGE SCALE GENOMIC DNA]</scope>
    <source>
        <strain evidence="7 8">AG-B5</strain>
    </source>
</reference>
<gene>
    <name evidence="7" type="ORF">K7432_014799</name>
</gene>
<evidence type="ECO:0000256" key="6">
    <source>
        <dbReference type="SAM" id="Phobius"/>
    </source>
</evidence>
<protein>
    <submittedName>
        <fullName evidence="7">Uncharacterized protein</fullName>
    </submittedName>
</protein>
<organism evidence="7 8">
    <name type="scientific">Basidiobolus ranarum</name>
    <dbReference type="NCBI Taxonomy" id="34480"/>
    <lineage>
        <taxon>Eukaryota</taxon>
        <taxon>Fungi</taxon>
        <taxon>Fungi incertae sedis</taxon>
        <taxon>Zoopagomycota</taxon>
        <taxon>Entomophthoromycotina</taxon>
        <taxon>Basidiobolomycetes</taxon>
        <taxon>Basidiobolales</taxon>
        <taxon>Basidiobolaceae</taxon>
        <taxon>Basidiobolus</taxon>
    </lineage>
</organism>
<evidence type="ECO:0000256" key="5">
    <source>
        <dbReference type="ARBA" id="ARBA00023136"/>
    </source>
</evidence>
<evidence type="ECO:0000256" key="4">
    <source>
        <dbReference type="ARBA" id="ARBA00022989"/>
    </source>
</evidence>
<feature type="transmembrane region" description="Helical" evidence="6">
    <location>
        <begin position="241"/>
        <end position="260"/>
    </location>
</feature>
<keyword evidence="8" id="KW-1185">Reference proteome</keyword>
<feature type="transmembrane region" description="Helical" evidence="6">
    <location>
        <begin position="150"/>
        <end position="170"/>
    </location>
</feature>
<sequence length="313" mass="35626">MVDLRSRKTKMNSEESIPFVPRNKVKDSVYSTALLKFSELPKWMEDNNYILSGYRAPTNSYWISIKSLLYIHNETGNVYSHLLGAVLFLVAAIFTTLNVLSQFETTQWADFIVMYIFIAGAIACLCCSTLFHLFHCHSEDVAVLWNRCDYLGIVFLIVGSYFPAIYYAFYCSRVWKTIYLAFIVAFGAATAVMSIAKKFGAPEYRWIRTSLFLAMGLSGLWPFGHAIWANGWAIAVQKLSLKWFGSMGLTYVCGALIYASRVPEKWFPGKFDYIGHSHQIFHVCVVVAAVFHYIGVVKAYRWSHLDENSCSVN</sequence>
<dbReference type="InterPro" id="IPR004254">
    <property type="entry name" value="AdipoR/HlyIII-related"/>
</dbReference>
<evidence type="ECO:0000256" key="2">
    <source>
        <dbReference type="ARBA" id="ARBA00007018"/>
    </source>
</evidence>
<feature type="transmembrane region" description="Helical" evidence="6">
    <location>
        <begin position="177"/>
        <end position="196"/>
    </location>
</feature>
<feature type="transmembrane region" description="Helical" evidence="6">
    <location>
        <begin position="211"/>
        <end position="229"/>
    </location>
</feature>
<dbReference type="PANTHER" id="PTHR20855">
    <property type="entry name" value="ADIPOR/PROGESTIN RECEPTOR-RELATED"/>
    <property type="match status" value="1"/>
</dbReference>
<dbReference type="Pfam" id="PF03006">
    <property type="entry name" value="HlyIII"/>
    <property type="match status" value="1"/>
</dbReference>
<evidence type="ECO:0000256" key="1">
    <source>
        <dbReference type="ARBA" id="ARBA00004141"/>
    </source>
</evidence>
<feature type="transmembrane region" description="Helical" evidence="6">
    <location>
        <begin position="280"/>
        <end position="300"/>
    </location>
</feature>
<keyword evidence="3 6" id="KW-0812">Transmembrane</keyword>
<evidence type="ECO:0000256" key="3">
    <source>
        <dbReference type="ARBA" id="ARBA00022692"/>
    </source>
</evidence>
<keyword evidence="4 6" id="KW-1133">Transmembrane helix</keyword>
<evidence type="ECO:0000313" key="7">
    <source>
        <dbReference type="EMBL" id="KAK9687414.1"/>
    </source>
</evidence>
<dbReference type="Proteomes" id="UP001479436">
    <property type="component" value="Unassembled WGS sequence"/>
</dbReference>
<dbReference type="EMBL" id="JASJQH010008661">
    <property type="protein sequence ID" value="KAK9687414.1"/>
    <property type="molecule type" value="Genomic_DNA"/>
</dbReference>
<comment type="similarity">
    <text evidence="2">Belongs to the ADIPOR family.</text>
</comment>
<proteinExistence type="inferred from homology"/>